<dbReference type="InterPro" id="IPR036873">
    <property type="entry name" value="Rhodanese-like_dom_sf"/>
</dbReference>
<dbReference type="SUPFAM" id="SSF52821">
    <property type="entry name" value="Rhodanese/Cell cycle control phosphatase"/>
    <property type="match status" value="2"/>
</dbReference>
<gene>
    <name evidence="3" type="ORF">CJD36_005905</name>
</gene>
<dbReference type="SMART" id="SM00849">
    <property type="entry name" value="Lactamase_B"/>
    <property type="match status" value="1"/>
</dbReference>
<protein>
    <submittedName>
        <fullName evidence="3">MBL fold metallo-hydrolase</fullName>
    </submittedName>
</protein>
<dbReference type="GO" id="GO:0016787">
    <property type="term" value="F:hydrolase activity"/>
    <property type="evidence" value="ECO:0007669"/>
    <property type="project" value="UniProtKB-KW"/>
</dbReference>
<dbReference type="Gene3D" id="3.40.250.10">
    <property type="entry name" value="Rhodanese-like domain"/>
    <property type="match status" value="2"/>
</dbReference>
<dbReference type="GO" id="GO:0070813">
    <property type="term" value="P:hydrogen sulfide metabolic process"/>
    <property type="evidence" value="ECO:0007669"/>
    <property type="project" value="TreeGrafter"/>
</dbReference>
<organism evidence="3 4">
    <name type="scientific">Flavipsychrobacter stenotrophus</name>
    <dbReference type="NCBI Taxonomy" id="2077091"/>
    <lineage>
        <taxon>Bacteria</taxon>
        <taxon>Pseudomonadati</taxon>
        <taxon>Bacteroidota</taxon>
        <taxon>Chitinophagia</taxon>
        <taxon>Chitinophagales</taxon>
        <taxon>Chitinophagaceae</taxon>
        <taxon>Flavipsychrobacter</taxon>
    </lineage>
</organism>
<feature type="domain" description="Rhodanese" evidence="2">
    <location>
        <begin position="369"/>
        <end position="457"/>
    </location>
</feature>
<dbReference type="InterPro" id="IPR036866">
    <property type="entry name" value="RibonucZ/Hydroxyglut_hydro"/>
</dbReference>
<dbReference type="InterPro" id="IPR001763">
    <property type="entry name" value="Rhodanese-like_dom"/>
</dbReference>
<dbReference type="EMBL" id="PPSL01000002">
    <property type="protein sequence ID" value="PQJ11335.1"/>
    <property type="molecule type" value="Genomic_DNA"/>
</dbReference>
<sequence length="464" mass="50697">MFIQQIYTNCLAHAAYYIESGNEAAVIDPLRDYNQYAAIAEARGATIKYIFETHFHADFVSGHIDLAEKTGGVIVFGPGATPGYKAYIAEDGEVMHLGNTKLEVLHTPGHTVESICVLLYDEQGRKHAVFTGDTLFAGDVGRPDLMSGNHSKEELAAMLFDSLQTKLKTLPIDTLVYPGHGAGSACGKNISSRSFSTIEEEEDSNYAMKITDKDEFIKAVTADLPHVPGYFFTDAGINKNGYKPFDEVLASALVPMTMQQFIAQYNNGCTILDTRNPMVFATGCIPGAINIGLTGDFAVWVGTLIAPGTKLLLVAEPGKEKEAIERLARIGYESVQGCLQNGMADWLAADKYCDRITTYTGKECEALLDTTSYQLLDVRNRREVAKHRMIGATHIPLNELKLKMGTLDKHVNWLIYCAGGYRSMIAASLLRSGGFQHVASVEGGIQEILSTVPQLVEMPDNDTE</sequence>
<accession>A0A2S7SXL9</accession>
<dbReference type="InterPro" id="IPR051682">
    <property type="entry name" value="Mito_Persulfide_Diox"/>
</dbReference>
<keyword evidence="3" id="KW-0378">Hydrolase</keyword>
<keyword evidence="4" id="KW-1185">Reference proteome</keyword>
<dbReference type="AlphaFoldDB" id="A0A2S7SXL9"/>
<dbReference type="SUPFAM" id="SSF56281">
    <property type="entry name" value="Metallo-hydrolase/oxidoreductase"/>
    <property type="match status" value="1"/>
</dbReference>
<evidence type="ECO:0000313" key="3">
    <source>
        <dbReference type="EMBL" id="PQJ11335.1"/>
    </source>
</evidence>
<feature type="domain" description="Rhodanese" evidence="2">
    <location>
        <begin position="265"/>
        <end position="351"/>
    </location>
</feature>
<dbReference type="SMART" id="SM00450">
    <property type="entry name" value="RHOD"/>
    <property type="match status" value="2"/>
</dbReference>
<dbReference type="InterPro" id="IPR001279">
    <property type="entry name" value="Metallo-B-lactamas"/>
</dbReference>
<dbReference type="RefSeq" id="WP_105038214.1">
    <property type="nucleotide sequence ID" value="NZ_PPSL01000002.1"/>
</dbReference>
<evidence type="ECO:0000256" key="1">
    <source>
        <dbReference type="ARBA" id="ARBA00022723"/>
    </source>
</evidence>
<dbReference type="Gene3D" id="3.60.15.10">
    <property type="entry name" value="Ribonuclease Z/Hydroxyacylglutathione hydrolase-like"/>
    <property type="match status" value="1"/>
</dbReference>
<comment type="caution">
    <text evidence="3">The sequence shown here is derived from an EMBL/GenBank/DDBJ whole genome shotgun (WGS) entry which is preliminary data.</text>
</comment>
<dbReference type="Pfam" id="PF00753">
    <property type="entry name" value="Lactamase_B"/>
    <property type="match status" value="1"/>
</dbReference>
<dbReference type="PANTHER" id="PTHR43084">
    <property type="entry name" value="PERSULFIDE DIOXYGENASE ETHE1"/>
    <property type="match status" value="1"/>
</dbReference>
<dbReference type="CDD" id="cd00158">
    <property type="entry name" value="RHOD"/>
    <property type="match status" value="1"/>
</dbReference>
<dbReference type="PANTHER" id="PTHR43084:SF1">
    <property type="entry name" value="PERSULFIDE DIOXYGENASE ETHE1, MITOCHONDRIAL"/>
    <property type="match status" value="1"/>
</dbReference>
<dbReference type="Pfam" id="PF00581">
    <property type="entry name" value="Rhodanese"/>
    <property type="match status" value="2"/>
</dbReference>
<name>A0A2S7SXL9_9BACT</name>
<dbReference type="GO" id="GO:0006749">
    <property type="term" value="P:glutathione metabolic process"/>
    <property type="evidence" value="ECO:0007669"/>
    <property type="project" value="InterPro"/>
</dbReference>
<dbReference type="Proteomes" id="UP000239872">
    <property type="component" value="Unassembled WGS sequence"/>
</dbReference>
<dbReference type="OrthoDB" id="9784009at2"/>
<dbReference type="InterPro" id="IPR044528">
    <property type="entry name" value="POD-like_MBL-fold"/>
</dbReference>
<reference evidence="3 4" key="1">
    <citation type="submission" date="2018-01" db="EMBL/GenBank/DDBJ databases">
        <title>A novel member of the phylum Bacteroidetes isolated from glacier ice.</title>
        <authorList>
            <person name="Liu Q."/>
            <person name="Xin Y.-H."/>
        </authorList>
    </citation>
    <scope>NUCLEOTIDE SEQUENCE [LARGE SCALE GENOMIC DNA]</scope>
    <source>
        <strain evidence="3 4">RB1R16</strain>
    </source>
</reference>
<proteinExistence type="predicted"/>
<keyword evidence="1" id="KW-0479">Metal-binding</keyword>
<dbReference type="CDD" id="cd07724">
    <property type="entry name" value="POD-like_MBL-fold"/>
    <property type="match status" value="1"/>
</dbReference>
<dbReference type="FunFam" id="3.60.15.10:FF:000030">
    <property type="entry name" value="Metallo-beta-lactamase family protein"/>
    <property type="match status" value="1"/>
</dbReference>
<dbReference type="GO" id="GO:0050313">
    <property type="term" value="F:sulfur dioxygenase activity"/>
    <property type="evidence" value="ECO:0007669"/>
    <property type="project" value="InterPro"/>
</dbReference>
<evidence type="ECO:0000313" key="4">
    <source>
        <dbReference type="Proteomes" id="UP000239872"/>
    </source>
</evidence>
<dbReference type="PROSITE" id="PS50206">
    <property type="entry name" value="RHODANESE_3"/>
    <property type="match status" value="2"/>
</dbReference>
<evidence type="ECO:0000259" key="2">
    <source>
        <dbReference type="PROSITE" id="PS50206"/>
    </source>
</evidence>
<dbReference type="GO" id="GO:0046872">
    <property type="term" value="F:metal ion binding"/>
    <property type="evidence" value="ECO:0007669"/>
    <property type="project" value="UniProtKB-KW"/>
</dbReference>